<dbReference type="Proteomes" id="UP001630127">
    <property type="component" value="Unassembled WGS sequence"/>
</dbReference>
<proteinExistence type="predicted"/>
<evidence type="ECO:0000313" key="3">
    <source>
        <dbReference type="Proteomes" id="UP001630127"/>
    </source>
</evidence>
<feature type="compositionally biased region" description="Polar residues" evidence="1">
    <location>
        <begin position="72"/>
        <end position="96"/>
    </location>
</feature>
<keyword evidence="3" id="KW-1185">Reference proteome</keyword>
<accession>A0ABD2XXF7</accession>
<evidence type="ECO:0000256" key="1">
    <source>
        <dbReference type="SAM" id="MobiDB-lite"/>
    </source>
</evidence>
<protein>
    <submittedName>
        <fullName evidence="2">Uncharacterized protein</fullName>
    </submittedName>
</protein>
<organism evidence="2 3">
    <name type="scientific">Cinchona calisaya</name>
    <dbReference type="NCBI Taxonomy" id="153742"/>
    <lineage>
        <taxon>Eukaryota</taxon>
        <taxon>Viridiplantae</taxon>
        <taxon>Streptophyta</taxon>
        <taxon>Embryophyta</taxon>
        <taxon>Tracheophyta</taxon>
        <taxon>Spermatophyta</taxon>
        <taxon>Magnoliopsida</taxon>
        <taxon>eudicotyledons</taxon>
        <taxon>Gunneridae</taxon>
        <taxon>Pentapetalae</taxon>
        <taxon>asterids</taxon>
        <taxon>lamiids</taxon>
        <taxon>Gentianales</taxon>
        <taxon>Rubiaceae</taxon>
        <taxon>Cinchonoideae</taxon>
        <taxon>Cinchoneae</taxon>
        <taxon>Cinchona</taxon>
    </lineage>
</organism>
<dbReference type="AlphaFoldDB" id="A0ABD2XXF7"/>
<dbReference type="EMBL" id="JBJUIK010000017">
    <property type="protein sequence ID" value="KAL3498242.1"/>
    <property type="molecule type" value="Genomic_DNA"/>
</dbReference>
<gene>
    <name evidence="2" type="ORF">ACH5RR_040974</name>
</gene>
<evidence type="ECO:0000313" key="2">
    <source>
        <dbReference type="EMBL" id="KAL3498242.1"/>
    </source>
</evidence>
<feature type="region of interest" description="Disordered" evidence="1">
    <location>
        <begin position="72"/>
        <end position="98"/>
    </location>
</feature>
<reference evidence="2 3" key="1">
    <citation type="submission" date="2024-11" db="EMBL/GenBank/DDBJ databases">
        <title>A near-complete genome assembly of Cinchona calisaya.</title>
        <authorList>
            <person name="Lian D.C."/>
            <person name="Zhao X.W."/>
            <person name="Wei L."/>
        </authorList>
    </citation>
    <scope>NUCLEOTIDE SEQUENCE [LARGE SCALE GENOMIC DNA]</scope>
    <source>
        <tissue evidence="2">Nenye</tissue>
    </source>
</reference>
<sequence length="137" mass="15168">MLRLTFSTVDEEDMPFTPVNLHIPAAETQNRTIEFQLSTPTTKNILEEIGEISTGAVTLHPSSLGVKRNLNFTNTTSNEENPTAANDKNKSTTKVNKQVAGKNALVKSPYKKNCHMLNLSKTPLLPNILCLCYIYSC</sequence>
<comment type="caution">
    <text evidence="2">The sequence shown here is derived from an EMBL/GenBank/DDBJ whole genome shotgun (WGS) entry which is preliminary data.</text>
</comment>
<name>A0ABD2XXF7_9GENT</name>